<gene>
    <name evidence="3" type="ORF">HZI73_17925</name>
</gene>
<proteinExistence type="predicted"/>
<dbReference type="GO" id="GO:0003824">
    <property type="term" value="F:catalytic activity"/>
    <property type="evidence" value="ECO:0007669"/>
    <property type="project" value="InterPro"/>
</dbReference>
<keyword evidence="1" id="KW-0175">Coiled coil</keyword>
<evidence type="ECO:0000313" key="3">
    <source>
        <dbReference type="EMBL" id="QUI24056.1"/>
    </source>
</evidence>
<protein>
    <submittedName>
        <fullName evidence="3">Cyclodeaminase/cyclohydrolase family protein</fullName>
    </submittedName>
</protein>
<evidence type="ECO:0000313" key="4">
    <source>
        <dbReference type="Proteomes" id="UP000683246"/>
    </source>
</evidence>
<keyword evidence="4" id="KW-1185">Reference proteome</keyword>
<evidence type="ECO:0000256" key="1">
    <source>
        <dbReference type="SAM" id="Coils"/>
    </source>
</evidence>
<feature type="coiled-coil region" evidence="1">
    <location>
        <begin position="178"/>
        <end position="205"/>
    </location>
</feature>
<dbReference type="Proteomes" id="UP000683246">
    <property type="component" value="Chromosome"/>
</dbReference>
<dbReference type="InterPro" id="IPR036178">
    <property type="entry name" value="Formintransfe-cycloase-like_sf"/>
</dbReference>
<feature type="domain" description="Cyclodeaminase/cyclohydrolase" evidence="2">
    <location>
        <begin position="7"/>
        <end position="186"/>
    </location>
</feature>
<reference evidence="3" key="1">
    <citation type="submission" date="2020-07" db="EMBL/GenBank/DDBJ databases">
        <title>Vallitalea pronyensis genome.</title>
        <authorList>
            <person name="Postec A."/>
        </authorList>
    </citation>
    <scope>NUCLEOTIDE SEQUENCE</scope>
    <source>
        <strain evidence="3">FatNI3</strain>
    </source>
</reference>
<accession>A0A8J8SHY6</accession>
<sequence length="205" mass="22485">MLVHKSVIEFLDETASSNPVPGGGSIAAHSGATAAALVEMVASLTIGKKKYIEVEEDMKHLREKAIGLRKELLEDVDRDSHAFDRVMAAFKLSKETDEEKAIRRNAIQQAMKQAATVPLEVARKSLQVMHLSKVVVEKGNCNTITDGAVSAMMGRTAVLSALYNVRINLGSIKDEELVKTFNQEVELLEKEARALEKNILNSVEL</sequence>
<dbReference type="EMBL" id="CP058649">
    <property type="protein sequence ID" value="QUI24056.1"/>
    <property type="molecule type" value="Genomic_DNA"/>
</dbReference>
<dbReference type="InterPro" id="IPR007044">
    <property type="entry name" value="Cyclodeamin/CycHdrlase"/>
</dbReference>
<organism evidence="3 4">
    <name type="scientific">Vallitalea pronyensis</name>
    <dbReference type="NCBI Taxonomy" id="1348613"/>
    <lineage>
        <taxon>Bacteria</taxon>
        <taxon>Bacillati</taxon>
        <taxon>Bacillota</taxon>
        <taxon>Clostridia</taxon>
        <taxon>Lachnospirales</taxon>
        <taxon>Vallitaleaceae</taxon>
        <taxon>Vallitalea</taxon>
    </lineage>
</organism>
<dbReference type="Gene3D" id="1.20.120.680">
    <property type="entry name" value="Formiminotetrahydrofolate cyclodeaminase monomer, up-and-down helical bundle"/>
    <property type="match status" value="1"/>
</dbReference>
<name>A0A8J8SHY6_9FIRM</name>
<dbReference type="RefSeq" id="WP_212694748.1">
    <property type="nucleotide sequence ID" value="NZ_CP058649.1"/>
</dbReference>
<dbReference type="AlphaFoldDB" id="A0A8J8SHY6"/>
<dbReference type="KEGG" id="vpy:HZI73_17925"/>
<evidence type="ECO:0000259" key="2">
    <source>
        <dbReference type="Pfam" id="PF04961"/>
    </source>
</evidence>
<dbReference type="Pfam" id="PF04961">
    <property type="entry name" value="FTCD_C"/>
    <property type="match status" value="1"/>
</dbReference>
<dbReference type="SUPFAM" id="SSF101262">
    <property type="entry name" value="Methenyltetrahydrofolate cyclohydrolase-like"/>
    <property type="match status" value="1"/>
</dbReference>